<dbReference type="Gene3D" id="3.40.640.10">
    <property type="entry name" value="Type I PLP-dependent aspartate aminotransferase-like (Major domain)"/>
    <property type="match status" value="1"/>
</dbReference>
<dbReference type="Proteomes" id="UP000468650">
    <property type="component" value="Unassembled WGS sequence"/>
</dbReference>
<dbReference type="CDD" id="cd00609">
    <property type="entry name" value="AAT_like"/>
    <property type="match status" value="1"/>
</dbReference>
<dbReference type="GO" id="GO:0006520">
    <property type="term" value="P:amino acid metabolic process"/>
    <property type="evidence" value="ECO:0007669"/>
    <property type="project" value="InterPro"/>
</dbReference>
<gene>
    <name evidence="8" type="ORF">F8C67_09635</name>
</gene>
<accession>A0A6N6RF75</accession>
<dbReference type="Gene3D" id="3.90.1150.10">
    <property type="entry name" value="Aspartate Aminotransferase, domain 1"/>
    <property type="match status" value="1"/>
</dbReference>
<organism evidence="8 9">
    <name type="scientific">Phaeocystidibacter luteus</name>
    <dbReference type="NCBI Taxonomy" id="911197"/>
    <lineage>
        <taxon>Bacteria</taxon>
        <taxon>Pseudomonadati</taxon>
        <taxon>Bacteroidota</taxon>
        <taxon>Flavobacteriia</taxon>
        <taxon>Flavobacteriales</taxon>
        <taxon>Phaeocystidibacteraceae</taxon>
        <taxon>Phaeocystidibacter</taxon>
    </lineage>
</organism>
<evidence type="ECO:0000256" key="6">
    <source>
        <dbReference type="RuleBase" id="RU000481"/>
    </source>
</evidence>
<evidence type="ECO:0000313" key="8">
    <source>
        <dbReference type="EMBL" id="KAB2809806.1"/>
    </source>
</evidence>
<dbReference type="PANTHER" id="PTHR46383:SF1">
    <property type="entry name" value="ASPARTATE AMINOTRANSFERASE"/>
    <property type="match status" value="1"/>
</dbReference>
<dbReference type="InterPro" id="IPR015422">
    <property type="entry name" value="PyrdxlP-dep_Trfase_small"/>
</dbReference>
<dbReference type="InterPro" id="IPR050596">
    <property type="entry name" value="AspAT/PAT-like"/>
</dbReference>
<dbReference type="AlphaFoldDB" id="A0A6N6RF75"/>
<evidence type="ECO:0000256" key="1">
    <source>
        <dbReference type="ARBA" id="ARBA00001933"/>
    </source>
</evidence>
<reference evidence="8 9" key="1">
    <citation type="submission" date="2019-09" db="EMBL/GenBank/DDBJ databases">
        <title>Genomes of family Cryomorphaceae.</title>
        <authorList>
            <person name="Bowman J.P."/>
        </authorList>
    </citation>
    <scope>NUCLEOTIDE SEQUENCE [LARGE SCALE GENOMIC DNA]</scope>
    <source>
        <strain evidence="8 9">LMG 25704</strain>
    </source>
</reference>
<dbReference type="InterPro" id="IPR004838">
    <property type="entry name" value="NHTrfase_class1_PyrdxlP-BS"/>
</dbReference>
<dbReference type="PANTHER" id="PTHR46383">
    <property type="entry name" value="ASPARTATE AMINOTRANSFERASE"/>
    <property type="match status" value="1"/>
</dbReference>
<proteinExistence type="inferred from homology"/>
<dbReference type="RefSeq" id="WP_151667629.1">
    <property type="nucleotide sequence ID" value="NZ_WBVO01000007.1"/>
</dbReference>
<evidence type="ECO:0000256" key="4">
    <source>
        <dbReference type="ARBA" id="ARBA00022679"/>
    </source>
</evidence>
<dbReference type="InterPro" id="IPR004839">
    <property type="entry name" value="Aminotransferase_I/II_large"/>
</dbReference>
<dbReference type="OrthoDB" id="9802328at2"/>
<comment type="similarity">
    <text evidence="2 6">Belongs to the class-I pyridoxal-phosphate-dependent aminotransferase family.</text>
</comment>
<dbReference type="EMBL" id="WBVO01000007">
    <property type="protein sequence ID" value="KAB2809806.1"/>
    <property type="molecule type" value="Genomic_DNA"/>
</dbReference>
<dbReference type="EC" id="2.6.1.-" evidence="6"/>
<dbReference type="GO" id="GO:0008483">
    <property type="term" value="F:transaminase activity"/>
    <property type="evidence" value="ECO:0007669"/>
    <property type="project" value="UniProtKB-KW"/>
</dbReference>
<evidence type="ECO:0000313" key="9">
    <source>
        <dbReference type="Proteomes" id="UP000468650"/>
    </source>
</evidence>
<dbReference type="GO" id="GO:0030170">
    <property type="term" value="F:pyridoxal phosphate binding"/>
    <property type="evidence" value="ECO:0007669"/>
    <property type="project" value="InterPro"/>
</dbReference>
<dbReference type="PROSITE" id="PS00105">
    <property type="entry name" value="AA_TRANSFER_CLASS_1"/>
    <property type="match status" value="1"/>
</dbReference>
<evidence type="ECO:0000259" key="7">
    <source>
        <dbReference type="Pfam" id="PF00155"/>
    </source>
</evidence>
<feature type="domain" description="Aminotransferase class I/classII large" evidence="7">
    <location>
        <begin position="33"/>
        <end position="390"/>
    </location>
</feature>
<dbReference type="FunFam" id="3.40.640.10:FF:000033">
    <property type="entry name" value="Aspartate aminotransferase"/>
    <property type="match status" value="1"/>
</dbReference>
<evidence type="ECO:0000256" key="3">
    <source>
        <dbReference type="ARBA" id="ARBA00022576"/>
    </source>
</evidence>
<dbReference type="SUPFAM" id="SSF53383">
    <property type="entry name" value="PLP-dependent transferases"/>
    <property type="match status" value="1"/>
</dbReference>
<keyword evidence="3 6" id="KW-0032">Aminotransferase</keyword>
<comment type="cofactor">
    <cofactor evidence="1 6">
        <name>pyridoxal 5'-phosphate</name>
        <dbReference type="ChEBI" id="CHEBI:597326"/>
    </cofactor>
</comment>
<comment type="caution">
    <text evidence="8">The sequence shown here is derived from an EMBL/GenBank/DDBJ whole genome shotgun (WGS) entry which is preliminary data.</text>
</comment>
<dbReference type="Pfam" id="PF00155">
    <property type="entry name" value="Aminotran_1_2"/>
    <property type="match status" value="1"/>
</dbReference>
<evidence type="ECO:0000256" key="2">
    <source>
        <dbReference type="ARBA" id="ARBA00007441"/>
    </source>
</evidence>
<protein>
    <recommendedName>
        <fullName evidence="6">Aminotransferase</fullName>
        <ecNumber evidence="6">2.6.1.-</ecNumber>
    </recommendedName>
</protein>
<keyword evidence="9" id="KW-1185">Reference proteome</keyword>
<keyword evidence="5" id="KW-0663">Pyridoxal phosphate</keyword>
<keyword evidence="4 6" id="KW-0808">Transferase</keyword>
<sequence length="398" mass="43674">MTDLLSTRVKALELPMTIEMSKKSRELAAKGIDVISLSLGEPDFDTPDFIKEAAIQGIRDNYSHYMPVPGYNDLREAIAGKFKRDNNLEYGIDQIVVSTGAKQTLANLMLSLIEPGDDVIVPAPYWVSYVGMIEFCEGNPVVIPTTVESGFRITPEQLEAAITPKTKLMVFSSPNNPSGAMYSQEDLEGIAAVLRNHPDVFIISDEIYEHIRYTTDHVSIASIEGMYDRTATVNGLSKGFAMTGWRIGYMGCPAWLAKACDKIQSQFTSGTSSISQRAAIAAVAAKPSEVQYMVDAFASRRKLMIETFGTLPGFVTRNPDGAFYMFADITALLGKKFGDVVIENDLDLSMYFLTEGHVSSVPGSAFGLPGHVRFSYAASEEDLKEAHRRLENAINQLS</sequence>
<evidence type="ECO:0000256" key="5">
    <source>
        <dbReference type="ARBA" id="ARBA00022898"/>
    </source>
</evidence>
<name>A0A6N6RF75_9FLAO</name>
<dbReference type="InterPro" id="IPR015421">
    <property type="entry name" value="PyrdxlP-dep_Trfase_major"/>
</dbReference>
<dbReference type="InterPro" id="IPR015424">
    <property type="entry name" value="PyrdxlP-dep_Trfase"/>
</dbReference>